<evidence type="ECO:0000313" key="3">
    <source>
        <dbReference type="Proteomes" id="UP000645390"/>
    </source>
</evidence>
<name>A0ABQ2BGV7_9SPHI</name>
<dbReference type="InterPro" id="IPR002059">
    <property type="entry name" value="CSP_DNA-bd"/>
</dbReference>
<keyword evidence="3" id="KW-1185">Reference proteome</keyword>
<dbReference type="RefSeq" id="WP_188412297.1">
    <property type="nucleotide sequence ID" value="NZ_BMDJ01000002.1"/>
</dbReference>
<gene>
    <name evidence="2" type="ORF">GCM10008119_11580</name>
</gene>
<comment type="caution">
    <text evidence="2">The sequence shown here is derived from an EMBL/GenBank/DDBJ whole genome shotgun (WGS) entry which is preliminary data.</text>
</comment>
<organism evidence="2 3">
    <name type="scientific">Pedobacter mendelii</name>
    <dbReference type="NCBI Taxonomy" id="1908240"/>
    <lineage>
        <taxon>Bacteria</taxon>
        <taxon>Pseudomonadati</taxon>
        <taxon>Bacteroidota</taxon>
        <taxon>Sphingobacteriia</taxon>
        <taxon>Sphingobacteriales</taxon>
        <taxon>Sphingobacteriaceae</taxon>
        <taxon>Pedobacter</taxon>
    </lineage>
</organism>
<dbReference type="Gene3D" id="2.40.50.140">
    <property type="entry name" value="Nucleic acid-binding proteins"/>
    <property type="match status" value="1"/>
</dbReference>
<reference evidence="3" key="1">
    <citation type="journal article" date="2019" name="Int. J. Syst. Evol. Microbiol.">
        <title>The Global Catalogue of Microorganisms (GCM) 10K type strain sequencing project: providing services to taxonomists for standard genome sequencing and annotation.</title>
        <authorList>
            <consortium name="The Broad Institute Genomics Platform"/>
            <consortium name="The Broad Institute Genome Sequencing Center for Infectious Disease"/>
            <person name="Wu L."/>
            <person name="Ma J."/>
        </authorList>
    </citation>
    <scope>NUCLEOTIDE SEQUENCE [LARGE SCALE GENOMIC DNA]</scope>
    <source>
        <strain evidence="3">CCM 8939</strain>
    </source>
</reference>
<accession>A0ABQ2BGV7</accession>
<evidence type="ECO:0000259" key="1">
    <source>
        <dbReference type="Pfam" id="PF00313"/>
    </source>
</evidence>
<sequence length="63" mass="7268">MAEGIVLLFNKLKGFGFILSDLKEFHFRESNVKGVIFTFDLVTFDVQNTLNGQEAYNIKKLIR</sequence>
<dbReference type="InterPro" id="IPR012340">
    <property type="entry name" value="NA-bd_OB-fold"/>
</dbReference>
<feature type="domain" description="CSD" evidence="1">
    <location>
        <begin position="3"/>
        <end position="60"/>
    </location>
</feature>
<protein>
    <recommendedName>
        <fullName evidence="1">CSD domain-containing protein</fullName>
    </recommendedName>
</protein>
<evidence type="ECO:0000313" key="2">
    <source>
        <dbReference type="EMBL" id="GGI24222.1"/>
    </source>
</evidence>
<dbReference type="SUPFAM" id="SSF50249">
    <property type="entry name" value="Nucleic acid-binding proteins"/>
    <property type="match status" value="1"/>
</dbReference>
<proteinExistence type="predicted"/>
<dbReference type="Proteomes" id="UP000645390">
    <property type="component" value="Unassembled WGS sequence"/>
</dbReference>
<dbReference type="EMBL" id="BMDJ01000002">
    <property type="protein sequence ID" value="GGI24222.1"/>
    <property type="molecule type" value="Genomic_DNA"/>
</dbReference>
<dbReference type="Pfam" id="PF00313">
    <property type="entry name" value="CSD"/>
    <property type="match status" value="1"/>
</dbReference>